<evidence type="ECO:0000256" key="1">
    <source>
        <dbReference type="ARBA" id="ARBA00004479"/>
    </source>
</evidence>
<dbReference type="InterPro" id="IPR008266">
    <property type="entry name" value="Tyr_kinase_AS"/>
</dbReference>
<evidence type="ECO:0000256" key="21">
    <source>
        <dbReference type="SAM" id="MobiDB-lite"/>
    </source>
</evidence>
<keyword evidence="15" id="KW-0829">Tyrosine-protein kinase</keyword>
<dbReference type="SMART" id="SM00060">
    <property type="entry name" value="FN3"/>
    <property type="match status" value="1"/>
</dbReference>
<dbReference type="PROSITE" id="PS50011">
    <property type="entry name" value="PROTEIN_KINASE_DOM"/>
    <property type="match status" value="1"/>
</dbReference>
<dbReference type="SMART" id="SM00219">
    <property type="entry name" value="TyrKc"/>
    <property type="match status" value="1"/>
</dbReference>
<dbReference type="PANTHER" id="PTHR24416:SF525">
    <property type="entry name" value="INSULIN-LIKE RECEPTOR"/>
    <property type="match status" value="1"/>
</dbReference>
<evidence type="ECO:0000256" key="5">
    <source>
        <dbReference type="ARBA" id="ARBA00022685"/>
    </source>
</evidence>
<dbReference type="InterPro" id="IPR017441">
    <property type="entry name" value="Protein_kinase_ATP_BS"/>
</dbReference>
<dbReference type="InterPro" id="IPR050122">
    <property type="entry name" value="RTK"/>
</dbReference>
<evidence type="ECO:0000256" key="19">
    <source>
        <dbReference type="ARBA" id="ARBA00051243"/>
    </source>
</evidence>
<evidence type="ECO:0000256" key="8">
    <source>
        <dbReference type="ARBA" id="ARBA00022729"/>
    </source>
</evidence>
<name>A0A368GDX8_ANCCA</name>
<dbReference type="GO" id="GO:0051897">
    <property type="term" value="P:positive regulation of phosphatidylinositol 3-kinase/protein kinase B signal transduction"/>
    <property type="evidence" value="ECO:0007669"/>
    <property type="project" value="TreeGrafter"/>
</dbReference>
<proteinExistence type="predicted"/>
<dbReference type="InterPro" id="IPR006212">
    <property type="entry name" value="Furin_repeat"/>
</dbReference>
<dbReference type="CDD" id="cd05032">
    <property type="entry name" value="PTKc_InsR_like"/>
    <property type="match status" value="1"/>
</dbReference>
<feature type="domain" description="Protein kinase" evidence="24">
    <location>
        <begin position="1155"/>
        <end position="1429"/>
    </location>
</feature>
<dbReference type="InterPro" id="IPR013783">
    <property type="entry name" value="Ig-like_fold"/>
</dbReference>
<dbReference type="SUPFAM" id="SSF57184">
    <property type="entry name" value="Growth factor receptor domain"/>
    <property type="match status" value="1"/>
</dbReference>
<protein>
    <recommendedName>
        <fullName evidence="2">receptor protein-tyrosine kinase</fullName>
        <ecNumber evidence="2">2.7.10.1</ecNumber>
    </recommendedName>
</protein>
<dbReference type="EC" id="2.7.10.1" evidence="2"/>
<dbReference type="Gene3D" id="2.60.40.10">
    <property type="entry name" value="Immunoglobulins"/>
    <property type="match status" value="3"/>
</dbReference>
<dbReference type="GO" id="GO:0030424">
    <property type="term" value="C:axon"/>
    <property type="evidence" value="ECO:0007669"/>
    <property type="project" value="TreeGrafter"/>
</dbReference>
<keyword evidence="7" id="KW-0479">Metal-binding</keyword>
<dbReference type="InterPro" id="IPR003961">
    <property type="entry name" value="FN3_dom"/>
</dbReference>
<evidence type="ECO:0000256" key="17">
    <source>
        <dbReference type="ARBA" id="ARBA00023180"/>
    </source>
</evidence>
<dbReference type="Pfam" id="PF07714">
    <property type="entry name" value="PK_Tyr_Ser-Thr"/>
    <property type="match status" value="1"/>
</dbReference>
<dbReference type="InterPro" id="IPR000494">
    <property type="entry name" value="Rcpt_L-dom"/>
</dbReference>
<dbReference type="GO" id="GO:0005524">
    <property type="term" value="F:ATP binding"/>
    <property type="evidence" value="ECO:0007669"/>
    <property type="project" value="UniProtKB-UniRule"/>
</dbReference>
<evidence type="ECO:0000256" key="14">
    <source>
        <dbReference type="ARBA" id="ARBA00023136"/>
    </source>
</evidence>
<dbReference type="CDD" id="cd00063">
    <property type="entry name" value="FN3"/>
    <property type="match status" value="1"/>
</dbReference>
<evidence type="ECO:0000259" key="24">
    <source>
        <dbReference type="PROSITE" id="PS50011"/>
    </source>
</evidence>
<dbReference type="InterPro" id="IPR001245">
    <property type="entry name" value="Ser-Thr/Tyr_kinase_cat_dom"/>
</dbReference>
<sequence>MLTLISVFVLFLCVEISVALPERRCGTLDIRNHPSQGYKLAGHKTAVSSAHVNCSVMEGSMVLSLIQASNVTEADFPVFHHLREITGSLLIFHVRKLSTLSRIFPNLRIIGGQNLIQHFSLIIYQNEDLMDIGLSKLRLIRNGGVRVAENNKMCYSRYIDWKHLMAGPLNDILVDDAVEIGVGEGKILSCTDDCEVEDESKCRRVSHSRGEQLSCWNKNTCQEDCPYDRINGSVGPGCADSNGAKCHEQCVAGCTVPDDDKACYGCLHYNHDGACVEKCPAHLFTYLNRRCITEAECDAMSALRGGKDVYKPANGVCATICPEGLEEDPTNKKRCRKCAGECVRKCPGNITVDTMSKAMQLKHCSIIEGYLEVEMRVGMSTVAASQLTDVFGKITTIDGYFVVRLSPSFVNLHMFRSLTRITGRSLYRDKYAMSIFENSNLQKLFPPENRLVIDTGSVQFQNNRMLCYFRIKELMTKLGREHEMSEEDQSLSYYSNGDKAICEESSFNLTVVDSAVSQTAFTLRWPALNTSDIDQRKFLGYDILYKEVAWEDPNLSIDDDRSSCQDTDSWYYHFEGVNDNIERINGTGPEYVTAMIGNSHIKPHTLYAAYVTTKMVRHQGARNAVSNIAFVRTRFAVPDPPRLTKAEALGTDEVLLEWDPPLQPNGDISHYVVSWRAMDDAATNQHTGAAVCYDDSSRSLDLSLGIVEGLREPSTTPAPKAVSVLIGESGEGQTDTCPRHEGCCKCAPKTASSEFDESIESQTEFENAVHNVVFIQNCAHSHDPLRCGEDDDDDVPPADDVNDPNPAQERARRSRLRRNLRHRIRFYSGGKRSIQLARQRRAISSTAPPKDAASGNSSKKSQKSGKKSGNVSNLLTPVKNDAVTANVTATSYVIKGLKHYTRYFIQITVCQDPTAPETHCSTRRAWQYVRTKPIVDADRVDNTTINVEILNGTSDIRITWMNPVDPNGLVVAYKVKVINTAKQSFYLLQTPVDQCIPVSPDWSPEVNGAVFEGLNDGDYRLVCVLRFQPYSIAFMFPPLKLSVNSKWLIVSILPDNFSVELRTVSLAGISQPTYAEELFHIYTPGFWTVKNILLSLFIFLLFAVIVGIVGYFFVKKYYSQKVKEYATQLISANPEYLSQADVYKPDEWELKRSDLTLEYEIGRGTFGKVYRGYGNNVLSKCGDTFGVCAIKTVTETANSAERLHFLLEANVMKSFSAEAFIVKLYGVVSDGQPVLVVMEMMEKGNLRDYLRSRRPGAEENVENLPVPTTAEYYEWAAQIGDGMAYLESIRFCHRDLAARNCMVDGNNTVKIGDFGMARDIYYHEYYKPNGKRLMPVRWMAPESLRDGTFDMKSDVWSYGIVLYEMITLGQQPYQGLANEEVLSFIGVSRKTLDRPMDCPDFWYDLMVECWRYVPRERPTFRQIVEHLIPLASDQFREASWIYNHPATDYPSDTEPNYVPEGHGMRALPVSEPKDEVEYRMTNRADGAKPRWGEGDSLDTDCEAEDEV</sequence>
<dbReference type="Gene3D" id="3.80.20.20">
    <property type="entry name" value="Receptor L-domain"/>
    <property type="match status" value="2"/>
</dbReference>
<feature type="transmembrane region" description="Helical" evidence="22">
    <location>
        <begin position="1092"/>
        <end position="1114"/>
    </location>
</feature>
<feature type="domain" description="Fibronectin type-III" evidence="25">
    <location>
        <begin position="640"/>
        <end position="740"/>
    </location>
</feature>
<dbReference type="GO" id="GO:0005899">
    <property type="term" value="C:insulin receptor complex"/>
    <property type="evidence" value="ECO:0007669"/>
    <property type="project" value="TreeGrafter"/>
</dbReference>
<feature type="binding site" evidence="20">
    <location>
        <position position="1191"/>
    </location>
    <ligand>
        <name>ATP</name>
        <dbReference type="ChEBI" id="CHEBI:30616"/>
    </ligand>
</feature>
<dbReference type="STRING" id="29170.A0A368GDX8"/>
<dbReference type="PROSITE" id="PS00107">
    <property type="entry name" value="PROTEIN_KINASE_ATP"/>
    <property type="match status" value="1"/>
</dbReference>
<evidence type="ECO:0000256" key="9">
    <source>
        <dbReference type="ARBA" id="ARBA00022737"/>
    </source>
</evidence>
<dbReference type="PANTHER" id="PTHR24416">
    <property type="entry name" value="TYROSINE-PROTEIN KINASE RECEPTOR"/>
    <property type="match status" value="1"/>
</dbReference>
<dbReference type="Gene3D" id="3.30.200.20">
    <property type="entry name" value="Phosphorylase Kinase, domain 1"/>
    <property type="match status" value="1"/>
</dbReference>
<evidence type="ECO:0000256" key="4">
    <source>
        <dbReference type="ARBA" id="ARBA00022679"/>
    </source>
</evidence>
<keyword evidence="10 20" id="KW-0547">Nucleotide-binding</keyword>
<evidence type="ECO:0000313" key="27">
    <source>
        <dbReference type="EMBL" id="RCN42614.1"/>
    </source>
</evidence>
<evidence type="ECO:0000256" key="6">
    <source>
        <dbReference type="ARBA" id="ARBA00022692"/>
    </source>
</evidence>
<evidence type="ECO:0000256" key="2">
    <source>
        <dbReference type="ARBA" id="ARBA00011902"/>
    </source>
</evidence>
<keyword evidence="5" id="KW-0165">Cleavage on pair of basic residues</keyword>
<evidence type="ECO:0000256" key="7">
    <source>
        <dbReference type="ARBA" id="ARBA00022723"/>
    </source>
</evidence>
<dbReference type="InterPro" id="IPR020635">
    <property type="entry name" value="Tyr_kinase_cat_dom"/>
</dbReference>
<keyword evidence="8 23" id="KW-0732">Signal</keyword>
<evidence type="ECO:0000256" key="11">
    <source>
        <dbReference type="ARBA" id="ARBA00022777"/>
    </source>
</evidence>
<keyword evidence="6 22" id="KW-0812">Transmembrane</keyword>
<evidence type="ECO:0000259" key="25">
    <source>
        <dbReference type="PROSITE" id="PS50853"/>
    </source>
</evidence>
<keyword evidence="9" id="KW-0677">Repeat</keyword>
<dbReference type="PROSITE" id="PS50853">
    <property type="entry name" value="FN3"/>
    <property type="match status" value="1"/>
</dbReference>
<keyword evidence="11" id="KW-0418">Kinase</keyword>
<dbReference type="SMART" id="SM00261">
    <property type="entry name" value="FU"/>
    <property type="match status" value="1"/>
</dbReference>
<evidence type="ECO:0000256" key="3">
    <source>
        <dbReference type="ARBA" id="ARBA00022553"/>
    </source>
</evidence>
<evidence type="ECO:0000256" key="22">
    <source>
        <dbReference type="SAM" id="Phobius"/>
    </source>
</evidence>
<feature type="signal peptide" evidence="23">
    <location>
        <begin position="1"/>
        <end position="19"/>
    </location>
</feature>
<evidence type="ECO:0000256" key="12">
    <source>
        <dbReference type="ARBA" id="ARBA00022840"/>
    </source>
</evidence>
<dbReference type="InterPro" id="IPR000719">
    <property type="entry name" value="Prot_kinase_dom"/>
</dbReference>
<evidence type="ECO:0000256" key="15">
    <source>
        <dbReference type="ARBA" id="ARBA00023137"/>
    </source>
</evidence>
<dbReference type="FunFam" id="1.10.510.10:FF:000987">
    <property type="entry name" value="Receptor protein-tyrosine kinase"/>
    <property type="match status" value="1"/>
</dbReference>
<dbReference type="InterPro" id="IPR009030">
    <property type="entry name" value="Growth_fac_rcpt_cys_sf"/>
</dbReference>
<dbReference type="EMBL" id="JOJR01000187">
    <property type="protein sequence ID" value="RCN42614.1"/>
    <property type="molecule type" value="Genomic_DNA"/>
</dbReference>
<feature type="region of interest" description="Disordered" evidence="21">
    <location>
        <begin position="836"/>
        <end position="874"/>
    </location>
</feature>
<keyword evidence="13 22" id="KW-1133">Transmembrane helix</keyword>
<dbReference type="Gene3D" id="1.10.510.10">
    <property type="entry name" value="Transferase(Phosphotransferase) domain 1"/>
    <property type="match status" value="1"/>
</dbReference>
<feature type="region of interest" description="Disordered" evidence="21">
    <location>
        <begin position="1482"/>
        <end position="1507"/>
    </location>
</feature>
<keyword evidence="16" id="KW-0675">Receptor</keyword>
<dbReference type="PRINTS" id="PR00109">
    <property type="entry name" value="TYRKINASE"/>
</dbReference>
<keyword evidence="3" id="KW-0597">Phosphoprotein</keyword>
<feature type="compositionally biased region" description="Basic and acidic residues" evidence="21">
    <location>
        <begin position="1482"/>
        <end position="1493"/>
    </location>
</feature>
<dbReference type="GO" id="GO:0005009">
    <property type="term" value="F:insulin receptor activity"/>
    <property type="evidence" value="ECO:0007669"/>
    <property type="project" value="TreeGrafter"/>
</dbReference>
<keyword evidence="18" id="KW-0464">Manganese</keyword>
<keyword evidence="14 22" id="KW-0472">Membrane</keyword>
<organism evidence="27 28">
    <name type="scientific">Ancylostoma caninum</name>
    <name type="common">Dog hookworm</name>
    <dbReference type="NCBI Taxonomy" id="29170"/>
    <lineage>
        <taxon>Eukaryota</taxon>
        <taxon>Metazoa</taxon>
        <taxon>Ecdysozoa</taxon>
        <taxon>Nematoda</taxon>
        <taxon>Chromadorea</taxon>
        <taxon>Rhabditida</taxon>
        <taxon>Rhabditina</taxon>
        <taxon>Rhabditomorpha</taxon>
        <taxon>Strongyloidea</taxon>
        <taxon>Ancylostomatidae</taxon>
        <taxon>Ancylostomatinae</taxon>
        <taxon>Ancylostoma</taxon>
    </lineage>
</organism>
<dbReference type="CDD" id="cd00064">
    <property type="entry name" value="FU"/>
    <property type="match status" value="1"/>
</dbReference>
<feature type="compositionally biased region" description="Acidic residues" evidence="21">
    <location>
        <begin position="789"/>
        <end position="802"/>
    </location>
</feature>
<keyword evidence="28" id="KW-1185">Reference proteome</keyword>
<evidence type="ECO:0000313" key="28">
    <source>
        <dbReference type="Proteomes" id="UP000252519"/>
    </source>
</evidence>
<evidence type="ECO:0000256" key="16">
    <source>
        <dbReference type="ARBA" id="ARBA00023170"/>
    </source>
</evidence>
<feature type="domain" description="4Fe-4S ferredoxin-type" evidence="26">
    <location>
        <begin position="326"/>
        <end position="355"/>
    </location>
</feature>
<reference evidence="27 28" key="1">
    <citation type="submission" date="2014-10" db="EMBL/GenBank/DDBJ databases">
        <title>Draft genome of the hookworm Ancylostoma caninum.</title>
        <authorList>
            <person name="Mitreva M."/>
        </authorList>
    </citation>
    <scope>NUCLEOTIDE SEQUENCE [LARGE SCALE GENOMIC DNA]</scope>
    <source>
        <strain evidence="27 28">Baltimore</strain>
    </source>
</reference>
<dbReference type="PROSITE" id="PS51379">
    <property type="entry name" value="4FE4S_FER_2"/>
    <property type="match status" value="1"/>
</dbReference>
<evidence type="ECO:0000256" key="13">
    <source>
        <dbReference type="ARBA" id="ARBA00022989"/>
    </source>
</evidence>
<comment type="subcellular location">
    <subcellularLocation>
        <location evidence="1">Membrane</location>
        <topology evidence="1">Single-pass type I membrane protein</topology>
    </subcellularLocation>
</comment>
<dbReference type="PROSITE" id="PS00109">
    <property type="entry name" value="PROTEIN_KINASE_TYR"/>
    <property type="match status" value="1"/>
</dbReference>
<comment type="caution">
    <text evidence="27">The sequence shown here is derived from an EMBL/GenBank/DDBJ whole genome shotgun (WGS) entry which is preliminary data.</text>
</comment>
<dbReference type="Proteomes" id="UP000252519">
    <property type="component" value="Unassembled WGS sequence"/>
</dbReference>
<dbReference type="SUPFAM" id="SSF56112">
    <property type="entry name" value="Protein kinase-like (PK-like)"/>
    <property type="match status" value="1"/>
</dbReference>
<dbReference type="Gene3D" id="2.10.220.10">
    <property type="entry name" value="Hormone Receptor, Insulin-like Growth Factor Receptor 1, Chain A, domain 2"/>
    <property type="match status" value="1"/>
</dbReference>
<dbReference type="InterPro" id="IPR011009">
    <property type="entry name" value="Kinase-like_dom_sf"/>
</dbReference>
<gene>
    <name evidence="27" type="ORF">ANCCAN_11416</name>
</gene>
<feature type="region of interest" description="Disordered" evidence="21">
    <location>
        <begin position="785"/>
        <end position="817"/>
    </location>
</feature>
<dbReference type="GO" id="GO:0046872">
    <property type="term" value="F:metal ion binding"/>
    <property type="evidence" value="ECO:0007669"/>
    <property type="project" value="UniProtKB-KW"/>
</dbReference>
<dbReference type="Pfam" id="PF01030">
    <property type="entry name" value="Recep_L_domain"/>
    <property type="match status" value="2"/>
</dbReference>
<evidence type="ECO:0000259" key="26">
    <source>
        <dbReference type="PROSITE" id="PS51379"/>
    </source>
</evidence>
<evidence type="ECO:0000256" key="18">
    <source>
        <dbReference type="ARBA" id="ARBA00023211"/>
    </source>
</evidence>
<dbReference type="InterPro" id="IPR006211">
    <property type="entry name" value="Furin-like_Cys-rich_dom"/>
</dbReference>
<dbReference type="GO" id="GO:0043410">
    <property type="term" value="P:positive regulation of MAPK cascade"/>
    <property type="evidence" value="ECO:0007669"/>
    <property type="project" value="TreeGrafter"/>
</dbReference>
<accession>A0A368GDX8</accession>
<dbReference type="SUPFAM" id="SSF52058">
    <property type="entry name" value="L domain-like"/>
    <property type="match status" value="2"/>
</dbReference>
<dbReference type="SUPFAM" id="SSF49265">
    <property type="entry name" value="Fibronectin type III"/>
    <property type="match status" value="3"/>
</dbReference>
<dbReference type="InterPro" id="IPR036116">
    <property type="entry name" value="FN3_sf"/>
</dbReference>
<feature type="compositionally biased region" description="Acidic residues" evidence="21">
    <location>
        <begin position="1495"/>
        <end position="1507"/>
    </location>
</feature>
<evidence type="ECO:0000256" key="10">
    <source>
        <dbReference type="ARBA" id="ARBA00022741"/>
    </source>
</evidence>
<keyword evidence="4" id="KW-0808">Transferase</keyword>
<comment type="catalytic activity">
    <reaction evidence="19">
        <text>L-tyrosyl-[protein] + ATP = O-phospho-L-tyrosyl-[protein] + ADP + H(+)</text>
        <dbReference type="Rhea" id="RHEA:10596"/>
        <dbReference type="Rhea" id="RHEA-COMP:10136"/>
        <dbReference type="Rhea" id="RHEA-COMP:20101"/>
        <dbReference type="ChEBI" id="CHEBI:15378"/>
        <dbReference type="ChEBI" id="CHEBI:30616"/>
        <dbReference type="ChEBI" id="CHEBI:46858"/>
        <dbReference type="ChEBI" id="CHEBI:61978"/>
        <dbReference type="ChEBI" id="CHEBI:456216"/>
        <dbReference type="EC" id="2.7.10.1"/>
    </reaction>
</comment>
<dbReference type="OrthoDB" id="546826at2759"/>
<evidence type="ECO:0000256" key="23">
    <source>
        <dbReference type="SAM" id="SignalP"/>
    </source>
</evidence>
<evidence type="ECO:0000256" key="20">
    <source>
        <dbReference type="PROSITE-ProRule" id="PRU10141"/>
    </source>
</evidence>
<keyword evidence="12 20" id="KW-0067">ATP-binding</keyword>
<dbReference type="InterPro" id="IPR017896">
    <property type="entry name" value="4Fe4S_Fe-S-bd"/>
</dbReference>
<dbReference type="GO" id="GO:0043560">
    <property type="term" value="F:insulin receptor substrate binding"/>
    <property type="evidence" value="ECO:0007669"/>
    <property type="project" value="TreeGrafter"/>
</dbReference>
<keyword evidence="17" id="KW-0325">Glycoprotein</keyword>
<dbReference type="InterPro" id="IPR036941">
    <property type="entry name" value="Rcpt_L-dom_sf"/>
</dbReference>
<feature type="chain" id="PRO_5016768642" description="receptor protein-tyrosine kinase" evidence="23">
    <location>
        <begin position="20"/>
        <end position="1507"/>
    </location>
</feature>
<dbReference type="Pfam" id="PF00757">
    <property type="entry name" value="Furin-like"/>
    <property type="match status" value="1"/>
</dbReference>
<dbReference type="GO" id="GO:0042593">
    <property type="term" value="P:glucose homeostasis"/>
    <property type="evidence" value="ECO:0007669"/>
    <property type="project" value="TreeGrafter"/>
</dbReference>